<sequence length="185" mass="20925">MSQEAGRDDEVAALKKSVNQMQQDLEQRFARLEALILASSSSHSDTPPDFSWPGGSRGPPLDGDSGTKNGGYAPRPKLESPKCDGSDPLRWLYKVKEYFSFYATPPEERLRCVALMLEGAAADWFQWRSTNGLLNGWDDYVTKFRQRFDPLHYVDYFGQLAKVPSLDVEVWTLLLKCQLNTSLNI</sequence>
<organism evidence="3 4">
    <name type="scientific">Cuscuta campestris</name>
    <dbReference type="NCBI Taxonomy" id="132261"/>
    <lineage>
        <taxon>Eukaryota</taxon>
        <taxon>Viridiplantae</taxon>
        <taxon>Streptophyta</taxon>
        <taxon>Embryophyta</taxon>
        <taxon>Tracheophyta</taxon>
        <taxon>Spermatophyta</taxon>
        <taxon>Magnoliopsida</taxon>
        <taxon>eudicotyledons</taxon>
        <taxon>Gunneridae</taxon>
        <taxon>Pentapetalae</taxon>
        <taxon>asterids</taxon>
        <taxon>lamiids</taxon>
        <taxon>Solanales</taxon>
        <taxon>Convolvulaceae</taxon>
        <taxon>Cuscuteae</taxon>
        <taxon>Cuscuta</taxon>
        <taxon>Cuscuta subgen. Grammica</taxon>
        <taxon>Cuscuta sect. Cleistogrammica</taxon>
    </lineage>
</organism>
<dbReference type="EMBL" id="OOIL02006707">
    <property type="protein sequence ID" value="VFR00666.1"/>
    <property type="molecule type" value="Genomic_DNA"/>
</dbReference>
<protein>
    <recommendedName>
        <fullName evidence="2">HAMP domain-containing protein</fullName>
    </recommendedName>
</protein>
<keyword evidence="4" id="KW-1185">Reference proteome</keyword>
<dbReference type="AlphaFoldDB" id="A0A484NH06"/>
<dbReference type="PROSITE" id="PS50885">
    <property type="entry name" value="HAMP"/>
    <property type="match status" value="1"/>
</dbReference>
<name>A0A484NH06_9ASTE</name>
<proteinExistence type="predicted"/>
<dbReference type="OrthoDB" id="1749531at2759"/>
<accession>A0A484NH06</accession>
<feature type="region of interest" description="Disordered" evidence="1">
    <location>
        <begin position="40"/>
        <end position="83"/>
    </location>
</feature>
<feature type="domain" description="HAMP" evidence="2">
    <location>
        <begin position="4"/>
        <end position="30"/>
    </location>
</feature>
<evidence type="ECO:0000313" key="3">
    <source>
        <dbReference type="EMBL" id="VFR00666.1"/>
    </source>
</evidence>
<gene>
    <name evidence="3" type="ORF">CCAM_LOCUS42441</name>
</gene>
<dbReference type="InterPro" id="IPR003660">
    <property type="entry name" value="HAMP_dom"/>
</dbReference>
<evidence type="ECO:0000256" key="1">
    <source>
        <dbReference type="SAM" id="MobiDB-lite"/>
    </source>
</evidence>
<evidence type="ECO:0000313" key="4">
    <source>
        <dbReference type="Proteomes" id="UP000595140"/>
    </source>
</evidence>
<dbReference type="GO" id="GO:0007165">
    <property type="term" value="P:signal transduction"/>
    <property type="evidence" value="ECO:0007669"/>
    <property type="project" value="InterPro"/>
</dbReference>
<reference evidence="3 4" key="1">
    <citation type="submission" date="2018-04" db="EMBL/GenBank/DDBJ databases">
        <authorList>
            <person name="Vogel A."/>
        </authorList>
    </citation>
    <scope>NUCLEOTIDE SEQUENCE [LARGE SCALE GENOMIC DNA]</scope>
</reference>
<dbReference type="Proteomes" id="UP000595140">
    <property type="component" value="Unassembled WGS sequence"/>
</dbReference>
<evidence type="ECO:0000259" key="2">
    <source>
        <dbReference type="PROSITE" id="PS50885"/>
    </source>
</evidence>
<dbReference type="GO" id="GO:0016020">
    <property type="term" value="C:membrane"/>
    <property type="evidence" value="ECO:0007669"/>
    <property type="project" value="InterPro"/>
</dbReference>